<sequence length="101" mass="10908">MGYAANTTVSVERTEAEIKATIKKYGATSFASYESGASAMIAFEMSGRRVVFKLPLPDRNSMAFIKTPTGKVRAAKEERIASAYNTGDMQPLLPGRKGPSE</sequence>
<evidence type="ECO:0000313" key="2">
    <source>
        <dbReference type="Proteomes" id="UP000551563"/>
    </source>
</evidence>
<gene>
    <name evidence="1" type="ORF">GXX48_01940</name>
</gene>
<comment type="caution">
    <text evidence="1">The sequence shown here is derived from an EMBL/GenBank/DDBJ whole genome shotgun (WGS) entry which is preliminary data.</text>
</comment>
<reference evidence="1 2" key="1">
    <citation type="journal article" date="2020" name="Biotechnol. Biofuels">
        <title>New insights from the biogas microbiome by comprehensive genome-resolved metagenomics of nearly 1600 species originating from multiple anaerobic digesters.</title>
        <authorList>
            <person name="Campanaro S."/>
            <person name="Treu L."/>
            <person name="Rodriguez-R L.M."/>
            <person name="Kovalovszki A."/>
            <person name="Ziels R.M."/>
            <person name="Maus I."/>
            <person name="Zhu X."/>
            <person name="Kougias P.G."/>
            <person name="Basile A."/>
            <person name="Luo G."/>
            <person name="Schluter A."/>
            <person name="Konstantinidis K.T."/>
            <person name="Angelidaki I."/>
        </authorList>
    </citation>
    <scope>NUCLEOTIDE SEQUENCE [LARGE SCALE GENOMIC DNA]</scope>
    <source>
        <strain evidence="1">AS04akNAM_66</strain>
    </source>
</reference>
<protein>
    <submittedName>
        <fullName evidence="1">Uncharacterized protein</fullName>
    </submittedName>
</protein>
<dbReference type="EMBL" id="DUMN01000062">
    <property type="protein sequence ID" value="HHV66401.1"/>
    <property type="molecule type" value="Genomic_DNA"/>
</dbReference>
<evidence type="ECO:0000313" key="1">
    <source>
        <dbReference type="EMBL" id="HHV66401.1"/>
    </source>
</evidence>
<name>A0A7V6P8W4_9HYPH</name>
<dbReference type="AlphaFoldDB" id="A0A7V6P8W4"/>
<accession>A0A7V6P8W4</accession>
<organism evidence="1 2">
    <name type="scientific">Brucella intermedia</name>
    <dbReference type="NCBI Taxonomy" id="94625"/>
    <lineage>
        <taxon>Bacteria</taxon>
        <taxon>Pseudomonadati</taxon>
        <taxon>Pseudomonadota</taxon>
        <taxon>Alphaproteobacteria</taxon>
        <taxon>Hyphomicrobiales</taxon>
        <taxon>Brucellaceae</taxon>
        <taxon>Brucella/Ochrobactrum group</taxon>
        <taxon>Brucella</taxon>
    </lineage>
</organism>
<proteinExistence type="predicted"/>
<dbReference type="Proteomes" id="UP000551563">
    <property type="component" value="Unassembled WGS sequence"/>
</dbReference>